<dbReference type="PANTHER" id="PTHR19384">
    <property type="entry name" value="NITRIC OXIDE SYNTHASE-RELATED"/>
    <property type="match status" value="1"/>
</dbReference>
<comment type="similarity">
    <text evidence="20">In the N-terminal section; belongs to the flavodoxin family.</text>
</comment>
<feature type="binding site" evidence="20">
    <location>
        <begin position="476"/>
        <end position="479"/>
    </location>
    <ligand>
        <name>FAD</name>
        <dbReference type="ChEBI" id="CHEBI:57692"/>
    </ligand>
</feature>
<comment type="caution">
    <text evidence="20">Lacks conserved residue(s) required for the propagation of feature annotation.</text>
</comment>
<dbReference type="FunFam" id="3.40.50.80:FF:000018">
    <property type="entry name" value="NADPH--cytochrome P450 reductase"/>
    <property type="match status" value="1"/>
</dbReference>
<dbReference type="HAMAP" id="MF_03212">
    <property type="entry name" value="NCPR"/>
    <property type="match status" value="1"/>
</dbReference>
<dbReference type="InterPro" id="IPR039261">
    <property type="entry name" value="FNR_nucleotide-bd"/>
</dbReference>
<dbReference type="GO" id="GO:0050661">
    <property type="term" value="F:NADP binding"/>
    <property type="evidence" value="ECO:0007669"/>
    <property type="project" value="UniProtKB-UniRule"/>
</dbReference>
<feature type="binding site" evidence="20">
    <location>
        <position position="540"/>
    </location>
    <ligand>
        <name>NADP(+)</name>
        <dbReference type="ChEBI" id="CHEBI:58349"/>
    </ligand>
</feature>
<dbReference type="PRINTS" id="PR00369">
    <property type="entry name" value="FLAVODOXIN"/>
</dbReference>
<dbReference type="InterPro" id="IPR001094">
    <property type="entry name" value="Flavdoxin-like"/>
</dbReference>
<evidence type="ECO:0000256" key="11">
    <source>
        <dbReference type="ARBA" id="ARBA00022989"/>
    </source>
</evidence>
<dbReference type="GO" id="GO:0005741">
    <property type="term" value="C:mitochondrial outer membrane"/>
    <property type="evidence" value="ECO:0007669"/>
    <property type="project" value="UniProtKB-SubCell"/>
</dbReference>
<keyword evidence="12 20" id="KW-0560">Oxidoreductase</keyword>
<dbReference type="GO" id="GO:0005829">
    <property type="term" value="C:cytosol"/>
    <property type="evidence" value="ECO:0007669"/>
    <property type="project" value="TreeGrafter"/>
</dbReference>
<evidence type="ECO:0000256" key="9">
    <source>
        <dbReference type="ARBA" id="ARBA00022857"/>
    </source>
</evidence>
<evidence type="ECO:0000256" key="10">
    <source>
        <dbReference type="ARBA" id="ARBA00022955"/>
    </source>
</evidence>
<evidence type="ECO:0000256" key="21">
    <source>
        <dbReference type="PIRNR" id="PIRNR000208"/>
    </source>
</evidence>
<dbReference type="FunFam" id="3.40.50.360:FF:000036">
    <property type="entry name" value="NADPH--cytochrome P450 reductase"/>
    <property type="match status" value="1"/>
</dbReference>
<feature type="binding site" evidence="20">
    <location>
        <position position="683"/>
    </location>
    <ligand>
        <name>FAD</name>
        <dbReference type="ChEBI" id="CHEBI:57692"/>
    </ligand>
</feature>
<dbReference type="PRINTS" id="PR00371">
    <property type="entry name" value="FPNCR"/>
</dbReference>
<dbReference type="Gene3D" id="3.40.50.80">
    <property type="entry name" value="Nucleotide-binding domain of ferredoxin-NADP reductase (FNR) module"/>
    <property type="match status" value="1"/>
</dbReference>
<keyword evidence="16 20" id="KW-0472">Membrane</keyword>
<evidence type="ECO:0000313" key="24">
    <source>
        <dbReference type="EMBL" id="ANZ77375.1"/>
    </source>
</evidence>
<dbReference type="Gene3D" id="1.20.990.10">
    <property type="entry name" value="NADPH-cytochrome p450 Reductase, Chain A, domain 3"/>
    <property type="match status" value="1"/>
</dbReference>
<comment type="cofactor">
    <cofactor evidence="20">
        <name>FAD</name>
        <dbReference type="ChEBI" id="CHEBI:57692"/>
    </cofactor>
    <text evidence="20">Binds 1 FAD per monomer.</text>
</comment>
<dbReference type="Pfam" id="PF00258">
    <property type="entry name" value="Flavodoxin_1"/>
    <property type="match status" value="1"/>
</dbReference>
<dbReference type="Gene3D" id="3.40.50.360">
    <property type="match status" value="1"/>
</dbReference>
<keyword evidence="25" id="KW-1185">Reference proteome</keyword>
<reference evidence="24 25" key="1">
    <citation type="submission" date="2016-02" db="EMBL/GenBank/DDBJ databases">
        <title>Comparative genomic and transcriptomic foundation for Pichia pastoris.</title>
        <authorList>
            <person name="Love K.R."/>
            <person name="Shah K.A."/>
            <person name="Whittaker C.A."/>
            <person name="Wu J."/>
            <person name="Bartlett M.C."/>
            <person name="Ma D."/>
            <person name="Leeson R.L."/>
            <person name="Priest M."/>
            <person name="Young S.K."/>
            <person name="Love J.C."/>
        </authorList>
    </citation>
    <scope>NUCLEOTIDE SEQUENCE [LARGE SCALE GENOMIC DNA]</scope>
    <source>
        <strain evidence="24 25">ATCC 28485</strain>
    </source>
</reference>
<dbReference type="GO" id="GO:0005789">
    <property type="term" value="C:endoplasmic reticulum membrane"/>
    <property type="evidence" value="ECO:0007669"/>
    <property type="project" value="UniProtKB-SubCell"/>
</dbReference>
<organism evidence="24 25">
    <name type="scientific">Komagataella pastoris</name>
    <name type="common">Yeast</name>
    <name type="synonym">Pichia pastoris</name>
    <dbReference type="NCBI Taxonomy" id="4922"/>
    <lineage>
        <taxon>Eukaryota</taxon>
        <taxon>Fungi</taxon>
        <taxon>Dikarya</taxon>
        <taxon>Ascomycota</taxon>
        <taxon>Saccharomycotina</taxon>
        <taxon>Pichiomycetes</taxon>
        <taxon>Pichiales</taxon>
        <taxon>Pichiaceae</taxon>
        <taxon>Komagataella</taxon>
    </lineage>
</organism>
<feature type="binding site" evidence="20">
    <location>
        <begin position="603"/>
        <end position="604"/>
    </location>
    <ligand>
        <name>NADP(+)</name>
        <dbReference type="ChEBI" id="CHEBI:58349"/>
    </ligand>
</feature>
<evidence type="ECO:0000256" key="18">
    <source>
        <dbReference type="ARBA" id="ARBA00023221"/>
    </source>
</evidence>
<feature type="binding site" evidence="20">
    <location>
        <begin position="153"/>
        <end position="162"/>
    </location>
    <ligand>
        <name>FMN</name>
        <dbReference type="ChEBI" id="CHEBI:58210"/>
    </ligand>
</feature>
<keyword evidence="2 20" id="KW-0444">Lipid biosynthesis</keyword>
<evidence type="ECO:0000256" key="17">
    <source>
        <dbReference type="ARBA" id="ARBA00023166"/>
    </source>
</evidence>
<dbReference type="InterPro" id="IPR001433">
    <property type="entry name" value="OxRdtase_FAD/NAD-bd"/>
</dbReference>
<keyword evidence="8 20" id="KW-0274">FAD</keyword>
<keyword evidence="3 20" id="KW-0285">Flavoprotein</keyword>
<evidence type="ECO:0000256" key="1">
    <source>
        <dbReference type="ARBA" id="ARBA00022475"/>
    </source>
</evidence>
<dbReference type="Pfam" id="PF00667">
    <property type="entry name" value="FAD_binding_1"/>
    <property type="match status" value="1"/>
</dbReference>
<evidence type="ECO:0000256" key="19">
    <source>
        <dbReference type="ARBA" id="ARBA00049342"/>
    </source>
</evidence>
<keyword evidence="5" id="KW-0812">Transmembrane</keyword>
<keyword evidence="17 20" id="KW-1207">Sterol metabolism</keyword>
<evidence type="ECO:0000256" key="5">
    <source>
        <dbReference type="ARBA" id="ARBA00022692"/>
    </source>
</evidence>
<evidence type="ECO:0000256" key="15">
    <source>
        <dbReference type="ARBA" id="ARBA00023128"/>
    </source>
</evidence>
<dbReference type="InterPro" id="IPR017938">
    <property type="entry name" value="Riboflavin_synthase-like_b-brl"/>
</dbReference>
<keyword evidence="4 20" id="KW-0288">FMN</keyword>
<dbReference type="EMBL" id="CP014587">
    <property type="protein sequence ID" value="ANZ77375.1"/>
    <property type="molecule type" value="Genomic_DNA"/>
</dbReference>
<evidence type="ECO:0000256" key="2">
    <source>
        <dbReference type="ARBA" id="ARBA00022516"/>
    </source>
</evidence>
<evidence type="ECO:0000256" key="8">
    <source>
        <dbReference type="ARBA" id="ARBA00022827"/>
    </source>
</evidence>
<feature type="binding site" evidence="20">
    <location>
        <begin position="118"/>
        <end position="121"/>
    </location>
    <ligand>
        <name>FMN</name>
        <dbReference type="ChEBI" id="CHEBI:58210"/>
    </ligand>
</feature>
<dbReference type="SUPFAM" id="SSF52218">
    <property type="entry name" value="Flavoproteins"/>
    <property type="match status" value="1"/>
</dbReference>
<dbReference type="InterPro" id="IPR029039">
    <property type="entry name" value="Flavoprotein-like_sf"/>
</dbReference>
<keyword evidence="18 20" id="KW-0753">Steroid metabolism</keyword>
<dbReference type="GO" id="GO:0010181">
    <property type="term" value="F:FMN binding"/>
    <property type="evidence" value="ECO:0007669"/>
    <property type="project" value="UniProtKB-UniRule"/>
</dbReference>
<dbReference type="EC" id="1.6.2.4" evidence="20 21"/>
<evidence type="ECO:0000256" key="4">
    <source>
        <dbReference type="ARBA" id="ARBA00022643"/>
    </source>
</evidence>
<evidence type="ECO:0000256" key="3">
    <source>
        <dbReference type="ARBA" id="ARBA00022630"/>
    </source>
</evidence>
<dbReference type="InterPro" id="IPR008254">
    <property type="entry name" value="Flavodoxin/NO_synth"/>
</dbReference>
<dbReference type="GO" id="GO:0003958">
    <property type="term" value="F:NADPH-hemoprotein reductase activity"/>
    <property type="evidence" value="ECO:0007669"/>
    <property type="project" value="UniProtKB-UniRule"/>
</dbReference>
<evidence type="ECO:0000256" key="6">
    <source>
        <dbReference type="ARBA" id="ARBA00022787"/>
    </source>
</evidence>
<dbReference type="PROSITE" id="PS50902">
    <property type="entry name" value="FLAVODOXIN_LIKE"/>
    <property type="match status" value="1"/>
</dbReference>
<feature type="binding site" evidence="20">
    <location>
        <position position="188"/>
    </location>
    <ligand>
        <name>FMN</name>
        <dbReference type="ChEBI" id="CHEBI:58210"/>
    </ligand>
</feature>
<evidence type="ECO:0000256" key="13">
    <source>
        <dbReference type="ARBA" id="ARBA00023011"/>
    </source>
</evidence>
<keyword evidence="15 20" id="KW-0496">Mitochondrion</keyword>
<dbReference type="GO" id="GO:0050660">
    <property type="term" value="F:flavin adenine dinucleotide binding"/>
    <property type="evidence" value="ECO:0007669"/>
    <property type="project" value="UniProtKB-UniRule"/>
</dbReference>
<feature type="domain" description="Flavodoxin-like" evidence="22">
    <location>
        <begin position="57"/>
        <end position="205"/>
    </location>
</feature>
<evidence type="ECO:0000256" key="20">
    <source>
        <dbReference type="HAMAP-Rule" id="MF_03212"/>
    </source>
</evidence>
<dbReference type="Gene3D" id="2.40.30.10">
    <property type="entry name" value="Translation factors"/>
    <property type="match status" value="1"/>
</dbReference>
<evidence type="ECO:0000259" key="22">
    <source>
        <dbReference type="PROSITE" id="PS50902"/>
    </source>
</evidence>
<dbReference type="FunFam" id="1.20.990.10:FF:000009">
    <property type="entry name" value="NADPH--cytochrome P450 reductase"/>
    <property type="match status" value="1"/>
</dbReference>
<name>A0A1B2JHP1_PICPA</name>
<comment type="function">
    <text evidence="20">This enzyme is required for electron transfer from NADP to cytochrome P450 in microsomes. It can also provide electron transfer to heme oxygenase and cytochrome B5. Involved in ergosterol biosynthesis.</text>
</comment>
<dbReference type="GO" id="GO:0005886">
    <property type="term" value="C:plasma membrane"/>
    <property type="evidence" value="ECO:0007669"/>
    <property type="project" value="UniProtKB-SubCell"/>
</dbReference>
<keyword evidence="13 20" id="KW-0756">Sterol biosynthesis</keyword>
<evidence type="ECO:0000256" key="14">
    <source>
        <dbReference type="ARBA" id="ARBA00023098"/>
    </source>
</evidence>
<feature type="domain" description="FAD-binding FR-type" evidence="23">
    <location>
        <begin position="266"/>
        <end position="512"/>
    </location>
</feature>
<dbReference type="Proteomes" id="UP000094565">
    <property type="component" value="Chromosome 4"/>
</dbReference>
<dbReference type="SUPFAM" id="SSF52343">
    <property type="entry name" value="Ferredoxin reductase-like, C-terminal NADP-linked domain"/>
    <property type="match status" value="1"/>
</dbReference>
<dbReference type="GO" id="GO:0006696">
    <property type="term" value="P:ergosterol biosynthetic process"/>
    <property type="evidence" value="ECO:0007669"/>
    <property type="project" value="UniProtKB-UniRule"/>
</dbReference>
<evidence type="ECO:0000256" key="7">
    <source>
        <dbReference type="ARBA" id="ARBA00022824"/>
    </source>
</evidence>
<dbReference type="CDD" id="cd06204">
    <property type="entry name" value="CYPOR"/>
    <property type="match status" value="1"/>
</dbReference>
<sequence length="683" mass="77384">MDTLDFSVLIAIALALIAYFSKGSLWGKEDGESVHGVAGGFQTRDLVEILNSTNKKALVLYGSQTGTSEDYAHKYARELQSKFSIPTLCGDLSEFDFDNLNDIPEQVEGFTFITFFMATYGEGEPTDNAVEFIEFLKNDAEDLSNLKYTVFGLGNSTYEFYNQMGKTTNKRFSELGAQLVGTFGLGDDGQATMDEDFLAWKDSLFDTIKKDLHLEEHEVVYQPGLKVEENTALTVASPNVSVGEPNKAYLLRQDENLLQYGPFDHTHPYIAPISSSRELCSETSERNCIHLEFDLSNTNLRYSTGDHLAVWPSNANEHVESFLKVFNLTDRKSTVFDIEFLDPTVTVHFPFPTTYEAVVRHHLEISGPISRQTLKQFIPYAPDQSTKQEVIRLSESKDVFHNEVTAKYYNLADLLFKVSKQTPWNVPFNFLIETMPNLQHRYYSISSSSLSEKQTIHITAMIEAFKPAGSDHIVTGVTTNLLWNIQLNQDQSSVKAPVSYDLNGPRSLFSPYKLPVHIRRSTFKLPSNPALPVIMIGPGTGVAPFRGFIRERCQQVDNGTPNIGQSILYYGCRNSEQDFLYHDEWPVYSKKLGDKFKMYTAFSRENSHKVYVQHKLLENSREFIELMDQGAFIYVCGDAGKMAKDVNKAIVEILVKEKGLSEEDATESIREFKTSNRYQEDVW</sequence>
<feature type="binding site" evidence="20">
    <location>
        <position position="286"/>
    </location>
    <ligand>
        <name>NADP(+)</name>
        <dbReference type="ChEBI" id="CHEBI:58349"/>
    </ligand>
</feature>
<dbReference type="SUPFAM" id="SSF63380">
    <property type="entry name" value="Riboflavin synthase domain-like"/>
    <property type="match status" value="1"/>
</dbReference>
<dbReference type="InterPro" id="IPR017927">
    <property type="entry name" value="FAD-bd_FR_type"/>
</dbReference>
<keyword evidence="10 20" id="KW-0752">Steroid biosynthesis</keyword>
<gene>
    <name evidence="24" type="primary">NCP1</name>
    <name evidence="24" type="ORF">ATY40_BA7504502</name>
</gene>
<feature type="binding site" evidence="20">
    <location>
        <begin position="609"/>
        <end position="613"/>
    </location>
    <ligand>
        <name>NADP(+)</name>
        <dbReference type="ChEBI" id="CHEBI:58349"/>
    </ligand>
</feature>
<comment type="subcellular location">
    <subcellularLocation>
        <location evidence="20">Endoplasmic reticulum membrane</location>
        <topology evidence="20">Single-pass membrane protein</topology>
        <orientation evidence="20">Cytoplasmic side</orientation>
    </subcellularLocation>
    <subcellularLocation>
        <location evidence="20">Mitochondrion outer membrane</location>
        <topology evidence="20">Single-pass membrane protein</topology>
        <orientation evidence="20">Cytoplasmic side</orientation>
    </subcellularLocation>
    <subcellularLocation>
        <location evidence="20">Cell membrane</location>
        <topology evidence="20">Single-pass membrane protein</topology>
        <orientation evidence="20">Cytoplasmic side</orientation>
    </subcellularLocation>
</comment>
<feature type="binding site" evidence="20">
    <location>
        <begin position="441"/>
        <end position="444"/>
    </location>
    <ligand>
        <name>FAD</name>
        <dbReference type="ChEBI" id="CHEBI:57692"/>
    </ligand>
</feature>
<keyword evidence="6 20" id="KW-1000">Mitochondrion outer membrane</keyword>
<dbReference type="PANTHER" id="PTHR19384:SF17">
    <property type="entry name" value="NADPH--CYTOCHROME P450 REDUCTASE"/>
    <property type="match status" value="1"/>
</dbReference>
<keyword evidence="1 20" id="KW-1003">Cell membrane</keyword>
<dbReference type="InterPro" id="IPR003097">
    <property type="entry name" value="CysJ-like_FAD-binding"/>
</dbReference>
<accession>A0A1B2JHP1</accession>
<feature type="binding site" evidence="20">
    <location>
        <position position="645"/>
    </location>
    <ligand>
        <name>NADP(+)</name>
        <dbReference type="ChEBI" id="CHEBI:58349"/>
    </ligand>
</feature>
<dbReference type="Pfam" id="PF00175">
    <property type="entry name" value="NAD_binding_1"/>
    <property type="match status" value="1"/>
</dbReference>
<dbReference type="AlphaFoldDB" id="A0A1B2JHP1"/>
<protein>
    <recommendedName>
        <fullName evidence="20 21">NADPH--cytochrome P450 reductase</fullName>
        <shortName evidence="20">CPR</shortName>
        <shortName evidence="20">P450R</shortName>
        <ecNumber evidence="20 21">1.6.2.4</ecNumber>
    </recommendedName>
</protein>
<keyword evidence="14 20" id="KW-0443">Lipid metabolism</keyword>
<keyword evidence="7 20" id="KW-0256">Endoplasmic reticulum</keyword>
<keyword evidence="9 20" id="KW-0521">NADP</keyword>
<comment type="cofactor">
    <cofactor evidence="20">
        <name>FMN</name>
        <dbReference type="ChEBI" id="CHEBI:58210"/>
    </cofactor>
    <text evidence="20">Binds 1 FMN per monomer.</text>
</comment>
<keyword evidence="11" id="KW-1133">Transmembrane helix</keyword>
<comment type="similarity">
    <text evidence="20 21">In the C-terminal section; belongs to the flavoprotein pyridine nucleotide cytochrome reductase family.</text>
</comment>
<dbReference type="PIRSF" id="PIRSF000208">
    <property type="entry name" value="P450R"/>
    <property type="match status" value="1"/>
</dbReference>
<dbReference type="OrthoDB" id="1856718at2759"/>
<dbReference type="InterPro" id="IPR023208">
    <property type="entry name" value="P450R"/>
</dbReference>
<dbReference type="InterPro" id="IPR023173">
    <property type="entry name" value="NADPH_Cyt_P450_Rdtase_alpha"/>
</dbReference>
<evidence type="ECO:0000256" key="16">
    <source>
        <dbReference type="ARBA" id="ARBA00023136"/>
    </source>
</evidence>
<evidence type="ECO:0000313" key="25">
    <source>
        <dbReference type="Proteomes" id="UP000094565"/>
    </source>
</evidence>
<evidence type="ECO:0000256" key="12">
    <source>
        <dbReference type="ARBA" id="ARBA00023002"/>
    </source>
</evidence>
<dbReference type="PROSITE" id="PS51384">
    <property type="entry name" value="FAD_FR"/>
    <property type="match status" value="1"/>
</dbReference>
<dbReference type="InterPro" id="IPR001709">
    <property type="entry name" value="Flavoprot_Pyr_Nucl_cyt_Rdtase"/>
</dbReference>
<evidence type="ECO:0000259" key="23">
    <source>
        <dbReference type="PROSITE" id="PS51384"/>
    </source>
</evidence>
<comment type="similarity">
    <text evidence="20">Belongs to the NADPH--cytochrome P450 reductase family.</text>
</comment>
<comment type="catalytic activity">
    <reaction evidence="19 20 21">
        <text>2 oxidized [cytochrome P450] + NADPH = 2 reduced [cytochrome P450] + NADP(+) + H(+)</text>
        <dbReference type="Rhea" id="RHEA:24040"/>
        <dbReference type="Rhea" id="RHEA-COMP:14627"/>
        <dbReference type="Rhea" id="RHEA-COMP:14628"/>
        <dbReference type="ChEBI" id="CHEBI:15378"/>
        <dbReference type="ChEBI" id="CHEBI:55376"/>
        <dbReference type="ChEBI" id="CHEBI:57783"/>
        <dbReference type="ChEBI" id="CHEBI:58349"/>
        <dbReference type="ChEBI" id="CHEBI:60344"/>
        <dbReference type="EC" id="1.6.2.4"/>
    </reaction>
</comment>
<proteinExistence type="inferred from homology"/>